<dbReference type="Proteomes" id="UP000241829">
    <property type="component" value="Chromosome"/>
</dbReference>
<dbReference type="AlphaFoldDB" id="A0A2P1NM79"/>
<sequence length="104" mass="10978">MNIRNILRPLAGLALAAAGAQAAQAACYIVYAADKQVVYRAQTPPVDMSRQLHETLPLLVPGGAMVFSLDSGACEFELNRLPVAGSGRASLMPASMRARRAPRG</sequence>
<dbReference type="EMBL" id="CP027792">
    <property type="protein sequence ID" value="AVP58153.1"/>
    <property type="molecule type" value="Genomic_DNA"/>
</dbReference>
<feature type="signal peptide" evidence="1">
    <location>
        <begin position="1"/>
        <end position="25"/>
    </location>
</feature>
<keyword evidence="1" id="KW-0732">Signal</keyword>
<accession>A0A2P1NM79</accession>
<protein>
    <submittedName>
        <fullName evidence="2">Uncharacterized protein</fullName>
    </submittedName>
</protein>
<proteinExistence type="predicted"/>
<name>A0A2P1NM79_9BURK</name>
<organism evidence="2 3">
    <name type="scientific">Pulveribacter suum</name>
    <dbReference type="NCBI Taxonomy" id="2116657"/>
    <lineage>
        <taxon>Bacteria</taxon>
        <taxon>Pseudomonadati</taxon>
        <taxon>Pseudomonadota</taxon>
        <taxon>Betaproteobacteria</taxon>
        <taxon>Burkholderiales</taxon>
        <taxon>Comamonadaceae</taxon>
        <taxon>Pulveribacter</taxon>
    </lineage>
</organism>
<evidence type="ECO:0000313" key="3">
    <source>
        <dbReference type="Proteomes" id="UP000241829"/>
    </source>
</evidence>
<feature type="chain" id="PRO_5015103076" evidence="1">
    <location>
        <begin position="26"/>
        <end position="104"/>
    </location>
</feature>
<dbReference type="KEGG" id="melm:C7H73_11085"/>
<evidence type="ECO:0000256" key="1">
    <source>
        <dbReference type="SAM" id="SignalP"/>
    </source>
</evidence>
<dbReference type="OrthoDB" id="8904700at2"/>
<evidence type="ECO:0000313" key="2">
    <source>
        <dbReference type="EMBL" id="AVP58153.1"/>
    </source>
</evidence>
<reference evidence="3" key="1">
    <citation type="submission" date="2018-03" db="EMBL/GenBank/DDBJ databases">
        <title>Genome sequencing of Melaminivora sp. strain SC2-7.</title>
        <authorList>
            <person name="Kim S.-J."/>
            <person name="Heo J."/>
            <person name="Ahn J.-H."/>
            <person name="Kwon S.-W."/>
        </authorList>
    </citation>
    <scope>NUCLEOTIDE SEQUENCE [LARGE SCALE GENOMIC DNA]</scope>
    <source>
        <strain evidence="3">SC2-7</strain>
    </source>
</reference>
<dbReference type="RefSeq" id="WP_106846706.1">
    <property type="nucleotide sequence ID" value="NZ_CP027792.1"/>
</dbReference>
<keyword evidence="3" id="KW-1185">Reference proteome</keyword>
<gene>
    <name evidence="2" type="ORF">C7H73_11085</name>
</gene>